<sequence>MPWVGTVWAFFLIAVVLIFLGNTKFPALPIKFLV</sequence>
<dbReference type="EMBL" id="CP077715">
    <property type="protein sequence ID" value="QXJ31160.1"/>
    <property type="molecule type" value="Genomic_DNA"/>
</dbReference>
<reference evidence="2" key="1">
    <citation type="journal article" date="2021" name="Environ. Microbiol.">
        <title>New insights into the diversity and evolution of the archaeal mobilome from three complete genomes of Saccharolobus shibatae.</title>
        <authorList>
            <person name="Medvedeva S."/>
            <person name="Brandt D."/>
            <person name="Cvirkaite-Krupovic V."/>
            <person name="Liu Y."/>
            <person name="Severinov K."/>
            <person name="Ishino S."/>
            <person name="Ishino Y."/>
            <person name="Prangishvili D."/>
            <person name="Kalinowski J."/>
            <person name="Krupovic M."/>
        </authorList>
    </citation>
    <scope>NUCLEOTIDE SEQUENCE</scope>
    <source>
        <strain evidence="2">BEU9</strain>
    </source>
</reference>
<evidence type="ECO:0000313" key="2">
    <source>
        <dbReference type="EMBL" id="QXJ31160.1"/>
    </source>
</evidence>
<accession>A0A8F5BTJ8</accession>
<organism evidence="2 3">
    <name type="scientific">Saccharolobus shibatae</name>
    <dbReference type="NCBI Taxonomy" id="2286"/>
    <lineage>
        <taxon>Archaea</taxon>
        <taxon>Thermoproteota</taxon>
        <taxon>Thermoprotei</taxon>
        <taxon>Sulfolobales</taxon>
        <taxon>Sulfolobaceae</taxon>
        <taxon>Saccharolobus</taxon>
    </lineage>
</organism>
<dbReference type="Proteomes" id="UP000693941">
    <property type="component" value="Chromosome"/>
</dbReference>
<name>A0A8F5BTJ8_9CREN</name>
<feature type="transmembrane region" description="Helical" evidence="1">
    <location>
        <begin position="6"/>
        <end position="23"/>
    </location>
</feature>
<evidence type="ECO:0000313" key="3">
    <source>
        <dbReference type="Proteomes" id="UP000693941"/>
    </source>
</evidence>
<keyword evidence="1" id="KW-0812">Transmembrane</keyword>
<gene>
    <name evidence="2" type="ORF">J5U21_00809</name>
</gene>
<keyword evidence="1" id="KW-1133">Transmembrane helix</keyword>
<protein>
    <submittedName>
        <fullName evidence="2">Uncharacterized protein</fullName>
    </submittedName>
</protein>
<keyword evidence="1" id="KW-0472">Membrane</keyword>
<evidence type="ECO:0000256" key="1">
    <source>
        <dbReference type="SAM" id="Phobius"/>
    </source>
</evidence>
<dbReference type="AlphaFoldDB" id="A0A8F5BTJ8"/>
<proteinExistence type="predicted"/>